<proteinExistence type="predicted"/>
<keyword evidence="2" id="KW-1185">Reference proteome</keyword>
<protein>
    <submittedName>
        <fullName evidence="1">Uncharacterized protein</fullName>
    </submittedName>
</protein>
<organism evidence="1 2">
    <name type="scientific">Puccinia striiformis f. sp. tritici</name>
    <dbReference type="NCBI Taxonomy" id="168172"/>
    <lineage>
        <taxon>Eukaryota</taxon>
        <taxon>Fungi</taxon>
        <taxon>Dikarya</taxon>
        <taxon>Basidiomycota</taxon>
        <taxon>Pucciniomycotina</taxon>
        <taxon>Pucciniomycetes</taxon>
        <taxon>Pucciniales</taxon>
        <taxon>Pucciniaceae</taxon>
        <taxon>Puccinia</taxon>
    </lineage>
</organism>
<reference evidence="2" key="2">
    <citation type="journal article" date="2018" name="Mol. Plant Microbe Interact.">
        <title>Genome sequence resources for the wheat stripe rust pathogen (Puccinia striiformis f. sp. tritici) and the barley stripe rust pathogen (Puccinia striiformis f. sp. hordei).</title>
        <authorList>
            <person name="Xia C."/>
            <person name="Wang M."/>
            <person name="Yin C."/>
            <person name="Cornejo O.E."/>
            <person name="Hulbert S.H."/>
            <person name="Chen X."/>
        </authorList>
    </citation>
    <scope>NUCLEOTIDE SEQUENCE [LARGE SCALE GENOMIC DNA]</scope>
    <source>
        <strain evidence="2">93-210</strain>
    </source>
</reference>
<comment type="caution">
    <text evidence="1">The sequence shown here is derived from an EMBL/GenBank/DDBJ whole genome shotgun (WGS) entry which is preliminary data.</text>
</comment>
<gene>
    <name evidence="1" type="ORF">MJO28_012042</name>
</gene>
<dbReference type="Proteomes" id="UP001060170">
    <property type="component" value="Chromosome 12"/>
</dbReference>
<accession>A0ACC0DZ61</accession>
<reference evidence="1 2" key="3">
    <citation type="journal article" date="2022" name="Microbiol. Spectr.">
        <title>Folding features and dynamics of 3D genome architecture in plant fungal pathogens.</title>
        <authorList>
            <person name="Xia C."/>
        </authorList>
    </citation>
    <scope>NUCLEOTIDE SEQUENCE [LARGE SCALE GENOMIC DNA]</scope>
    <source>
        <strain evidence="1 2">93-210</strain>
    </source>
</reference>
<evidence type="ECO:0000313" key="2">
    <source>
        <dbReference type="Proteomes" id="UP001060170"/>
    </source>
</evidence>
<feature type="non-terminal residue" evidence="1">
    <location>
        <position position="1"/>
    </location>
</feature>
<sequence length="1104" mass="116653">LPYNIIIMRGFVFVSVYLAHLACIRAQQAGTMTPETPPAITIKNCSASGCEDVAGGATIDANWRWSFDPKTKKNCYTGNLWDPTLCPTGAACATNCALDGASYKDTYGVTTTPNNGLKLAFITNGPYSKNFGSRLYFTVKDKYFMFKLKNKEFSFTVDVSKLPCGLNGALYFTAMDEDGGMTPGSASASGDKGTATGDKGSEAGGKGSESGDKPKPGVEGKGGNLAGAKYGTGYCDAQCPQDVKWIGGSANSDGWIPSKTDPNSGTGKMGACCPEVDIWEANSISQAFTPHPCKKPELFVCQGDACGNQDGGRYKAECDKDGCDFASYRWGAKEFYGPSKTVDSTKPFTVVTQFITSDGTDKGPLSEIRRLYVQDGKTIKNEAVKIPGLAKPVDSITDAFCDATKKATGDINDFKAKGGMKAIDAALEKGMVLVFSLWDDHMASMNWLDSNYPPTKAATAPGVARGTCDAKVGDPDNVRAKFGDATVEFSDVKIGPIGTTSKTSGTSSTTTKSGSDSTGTKSTTDSSGTKSTTDTGNGSKSNGAKNRKACRITLAQEKPFLYRSCAPATLVRSIPEVGQNDFGYISDAPTRKSLSRCKPKAPASGVYLANLALIRAQQAGTMTPETPPAITIKNCSATGCEDVAGGATIDANWRWSFSPDQKKNCYTGNLWDATLCPTGEACAANCALDGANYKDTYGVTTTPNNGLKLAFITNGPYSKNFGSRLYFTVKDKYFMFKLKNKEFSFTVDVSKLPCGLNGALYFSAMDENGGLTSGAGSDSGDKGSSDKPGAGASKKGGNFAGAKYGTGYCDAQCPQDVKWIGGKANSDGWIPSKTDPNSGTGKMGACCPEMDIWEANSVSQAFTPHPCKKPELFVCQGDACGNQDGGRYKAECDKDGCDFATYRWGAKEFYGPSKTVDSTKPFTVVTQFITSDGTDKGPLSEIRRLYVQDGKTIKNEAVKIPGLAKPADSITEGFCDATKKATGDINDFKAKGGMKAMDAALEKGMVLVFSLWDDHMASMNWLDSNYPPTKPADAFGVARGTCDAKVGDPENVRAKFGDATVEFSDVKIGPIGTTSKSDASPSPPGGGAKSKGGNKRKACRSVRY</sequence>
<name>A0ACC0DZ61_9BASI</name>
<dbReference type="EMBL" id="CM045876">
    <property type="protein sequence ID" value="KAI7942015.1"/>
    <property type="molecule type" value="Genomic_DNA"/>
</dbReference>
<evidence type="ECO:0000313" key="1">
    <source>
        <dbReference type="EMBL" id="KAI7942015.1"/>
    </source>
</evidence>
<reference evidence="2" key="1">
    <citation type="journal article" date="2018" name="BMC Genomics">
        <title>Genomic insights into host adaptation between the wheat stripe rust pathogen (Puccinia striiformis f. sp. tritici) and the barley stripe rust pathogen (Puccinia striiformis f. sp. hordei).</title>
        <authorList>
            <person name="Xia C."/>
            <person name="Wang M."/>
            <person name="Yin C."/>
            <person name="Cornejo O.E."/>
            <person name="Hulbert S.H."/>
            <person name="Chen X."/>
        </authorList>
    </citation>
    <scope>NUCLEOTIDE SEQUENCE [LARGE SCALE GENOMIC DNA]</scope>
    <source>
        <strain evidence="2">93-210</strain>
    </source>
</reference>